<protein>
    <submittedName>
        <fullName evidence="2">Uncharacterized protein</fullName>
    </submittedName>
</protein>
<sequence length="400" mass="44244">METSVQKRLRFQNEVMKWLNELSGNLQTRARDVTHEIEELLGQTDAVEQDMKNTLNSFRNLTCIGFVDNKISEEDDNADHSNERTRRTGDTSILAQSYEEDILPRYREALSVGLSSYRNHMQKTNRTSPSGSVFKSGLASNCLPHIIGSAEYIHDNSCGLTDDFSSESSSLDFSHLLEPGQASFSTVKFGSESSDAIFSDVFGAPQGQTEKDRSDPLVSAALDFKAMLEAALLSPYKFYDEGSSSLSDPVHGFDINTAQKHSRLENLLSTSSDAVEDRNSQNPSGTMGTDTTLPVTPRNVYSETPWIGSELISESLFSAEEESMLVTSRDPHDDLSTKNISSHVDYEISTDSKKDDTIRNSKTEDEYVDAIEDDNVPRAAIVKKISTTSLSSPEDVVNVE</sequence>
<evidence type="ECO:0000313" key="2">
    <source>
        <dbReference type="EMBL" id="KAI3832931.1"/>
    </source>
</evidence>
<feature type="region of interest" description="Disordered" evidence="1">
    <location>
        <begin position="270"/>
        <end position="297"/>
    </location>
</feature>
<accession>A0AAD4RUN7</accession>
<proteinExistence type="predicted"/>
<dbReference type="EMBL" id="JAJJMB010017985">
    <property type="protein sequence ID" value="KAI3832931.1"/>
    <property type="molecule type" value="Genomic_DNA"/>
</dbReference>
<evidence type="ECO:0000313" key="3">
    <source>
        <dbReference type="Proteomes" id="UP001202328"/>
    </source>
</evidence>
<name>A0AAD4RUN7_9MAGN</name>
<feature type="compositionally biased region" description="Polar residues" evidence="1">
    <location>
        <begin position="280"/>
        <end position="297"/>
    </location>
</feature>
<dbReference type="AlphaFoldDB" id="A0AAD4RUN7"/>
<organism evidence="2 3">
    <name type="scientific">Papaver atlanticum</name>
    <dbReference type="NCBI Taxonomy" id="357466"/>
    <lineage>
        <taxon>Eukaryota</taxon>
        <taxon>Viridiplantae</taxon>
        <taxon>Streptophyta</taxon>
        <taxon>Embryophyta</taxon>
        <taxon>Tracheophyta</taxon>
        <taxon>Spermatophyta</taxon>
        <taxon>Magnoliopsida</taxon>
        <taxon>Ranunculales</taxon>
        <taxon>Papaveraceae</taxon>
        <taxon>Papaveroideae</taxon>
        <taxon>Papaver</taxon>
    </lineage>
</organism>
<gene>
    <name evidence="2" type="ORF">MKW98_025815</name>
</gene>
<dbReference type="Proteomes" id="UP001202328">
    <property type="component" value="Unassembled WGS sequence"/>
</dbReference>
<keyword evidence="3" id="KW-1185">Reference proteome</keyword>
<reference evidence="2" key="1">
    <citation type="submission" date="2022-04" db="EMBL/GenBank/DDBJ databases">
        <title>A functionally conserved STORR gene fusion in Papaver species that diverged 16.8 million years ago.</title>
        <authorList>
            <person name="Catania T."/>
        </authorList>
    </citation>
    <scope>NUCLEOTIDE SEQUENCE</scope>
    <source>
        <strain evidence="2">S-188037</strain>
    </source>
</reference>
<comment type="caution">
    <text evidence="2">The sequence shown here is derived from an EMBL/GenBank/DDBJ whole genome shotgun (WGS) entry which is preliminary data.</text>
</comment>
<evidence type="ECO:0000256" key="1">
    <source>
        <dbReference type="SAM" id="MobiDB-lite"/>
    </source>
</evidence>